<proteinExistence type="predicted"/>
<reference evidence="2" key="1">
    <citation type="submission" date="2020-05" db="EMBL/GenBank/DDBJ databases">
        <title>WGS assembly of Panicum virgatum.</title>
        <authorList>
            <person name="Lovell J.T."/>
            <person name="Jenkins J."/>
            <person name="Shu S."/>
            <person name="Juenger T.E."/>
            <person name="Schmutz J."/>
        </authorList>
    </citation>
    <scope>NUCLEOTIDE SEQUENCE</scope>
    <source>
        <strain evidence="2">AP13</strain>
    </source>
</reference>
<name>A0A8T0NEI8_PANVG</name>
<dbReference type="AlphaFoldDB" id="A0A8T0NEI8"/>
<sequence length="141" mass="15620">MLSAKPLPARRDRARLISHLSANPQQLAAASAKDQFHLIRRGARKGGSKDPPTHRAAGYWEQTWAVLQLPAGRVAPPPEKRWAPVPGQQPRSIPAPRVNWHGPPPTPSHARRRRRRRRRWGGGRRREPASLGGAAASETSD</sequence>
<evidence type="ECO:0000313" key="2">
    <source>
        <dbReference type="EMBL" id="KAG2546592.1"/>
    </source>
</evidence>
<accession>A0A8T0NEI8</accession>
<evidence type="ECO:0000313" key="3">
    <source>
        <dbReference type="Proteomes" id="UP000823388"/>
    </source>
</evidence>
<feature type="region of interest" description="Disordered" evidence="1">
    <location>
        <begin position="71"/>
        <end position="141"/>
    </location>
</feature>
<organism evidence="2 3">
    <name type="scientific">Panicum virgatum</name>
    <name type="common">Blackwell switchgrass</name>
    <dbReference type="NCBI Taxonomy" id="38727"/>
    <lineage>
        <taxon>Eukaryota</taxon>
        <taxon>Viridiplantae</taxon>
        <taxon>Streptophyta</taxon>
        <taxon>Embryophyta</taxon>
        <taxon>Tracheophyta</taxon>
        <taxon>Spermatophyta</taxon>
        <taxon>Magnoliopsida</taxon>
        <taxon>Liliopsida</taxon>
        <taxon>Poales</taxon>
        <taxon>Poaceae</taxon>
        <taxon>PACMAD clade</taxon>
        <taxon>Panicoideae</taxon>
        <taxon>Panicodae</taxon>
        <taxon>Paniceae</taxon>
        <taxon>Panicinae</taxon>
        <taxon>Panicum</taxon>
        <taxon>Panicum sect. Hiantes</taxon>
    </lineage>
</organism>
<protein>
    <submittedName>
        <fullName evidence="2">Uncharacterized protein</fullName>
    </submittedName>
</protein>
<evidence type="ECO:0000256" key="1">
    <source>
        <dbReference type="SAM" id="MobiDB-lite"/>
    </source>
</evidence>
<feature type="compositionally biased region" description="Basic residues" evidence="1">
    <location>
        <begin position="109"/>
        <end position="123"/>
    </location>
</feature>
<dbReference type="Proteomes" id="UP000823388">
    <property type="component" value="Chromosome 9K"/>
</dbReference>
<gene>
    <name evidence="2" type="ORF">PVAP13_9KG034814</name>
</gene>
<dbReference type="EMBL" id="CM029053">
    <property type="protein sequence ID" value="KAG2546592.1"/>
    <property type="molecule type" value="Genomic_DNA"/>
</dbReference>
<keyword evidence="3" id="KW-1185">Reference proteome</keyword>
<comment type="caution">
    <text evidence="2">The sequence shown here is derived from an EMBL/GenBank/DDBJ whole genome shotgun (WGS) entry which is preliminary data.</text>
</comment>